<dbReference type="InterPro" id="IPR036890">
    <property type="entry name" value="HATPase_C_sf"/>
</dbReference>
<dbReference type="CDD" id="cd16917">
    <property type="entry name" value="HATPase_UhpB-NarQ-NarX-like"/>
    <property type="match status" value="1"/>
</dbReference>
<evidence type="ECO:0000256" key="1">
    <source>
        <dbReference type="ARBA" id="ARBA00000085"/>
    </source>
</evidence>
<dbReference type="PANTHER" id="PTHR24421:SF10">
    <property type="entry name" value="NITRATE_NITRITE SENSOR PROTEIN NARQ"/>
    <property type="match status" value="1"/>
</dbReference>
<keyword evidence="6 13" id="KW-0418">Kinase</keyword>
<keyword evidence="5" id="KW-0547">Nucleotide-binding</keyword>
<evidence type="ECO:0000259" key="11">
    <source>
        <dbReference type="Pfam" id="PF02518"/>
    </source>
</evidence>
<dbReference type="EC" id="2.7.13.3" evidence="2"/>
<protein>
    <recommendedName>
        <fullName evidence="2">histidine kinase</fullName>
        <ecNumber evidence="2">2.7.13.3</ecNumber>
    </recommendedName>
</protein>
<feature type="transmembrane region" description="Helical" evidence="10">
    <location>
        <begin position="103"/>
        <end position="121"/>
    </location>
</feature>
<dbReference type="SUPFAM" id="SSF55874">
    <property type="entry name" value="ATPase domain of HSP90 chaperone/DNA topoisomerase II/histidine kinase"/>
    <property type="match status" value="1"/>
</dbReference>
<dbReference type="PANTHER" id="PTHR24421">
    <property type="entry name" value="NITRATE/NITRITE SENSOR PROTEIN NARX-RELATED"/>
    <property type="match status" value="1"/>
</dbReference>
<dbReference type="Gene3D" id="1.20.5.1930">
    <property type="match status" value="1"/>
</dbReference>
<keyword evidence="14" id="KW-1185">Reference proteome</keyword>
<gene>
    <name evidence="13" type="ORF">Asi02nite_60630</name>
</gene>
<dbReference type="InterPro" id="IPR011712">
    <property type="entry name" value="Sig_transdc_His_kin_sub3_dim/P"/>
</dbReference>
<dbReference type="InterPro" id="IPR050482">
    <property type="entry name" value="Sensor_HK_TwoCompSys"/>
</dbReference>
<organism evidence="13 14">
    <name type="scientific">Asanoa siamensis</name>
    <dbReference type="NCBI Taxonomy" id="926357"/>
    <lineage>
        <taxon>Bacteria</taxon>
        <taxon>Bacillati</taxon>
        <taxon>Actinomycetota</taxon>
        <taxon>Actinomycetes</taxon>
        <taxon>Micromonosporales</taxon>
        <taxon>Micromonosporaceae</taxon>
        <taxon>Asanoa</taxon>
    </lineage>
</organism>
<keyword evidence="4" id="KW-0808">Transferase</keyword>
<sequence>MRGRDRERRRRYGRHGAGLATLLSLVQVIGAEADGDLPYERAAPLLAASVALVWRRRAPLPVLSVALAGTLGYALSGHPDGPFFLAATAAYFSAVLQGRRWPALVLSATAVTAYLCCGWWFPSALGVPAAAVIGARDAVVAGAWLVAVLAAGEIARGHRERIAVLNSMRAERERTQEEQERRQASEERLRIARELHDVLGHHLSLINVQAGVGLHLIDQRPEQAREALTVIKSASAEALREVRSVLNALRPVEEAAPRTPAPGLERLDELTSGAGFPVAATVTGVPRPLPAEVDRAAFRIVQEALTNVRRHAGPAVSATVSVAYAAGRVVVEVTDDGTGGAVAEPSGAVGGEAGGAGNGIAGMRARATALGGTLAAGPVEGGPGWRVAAVLPDAGGSDR</sequence>
<dbReference type="EMBL" id="BONE01000064">
    <property type="protein sequence ID" value="GIF76545.1"/>
    <property type="molecule type" value="Genomic_DNA"/>
</dbReference>
<evidence type="ECO:0000256" key="2">
    <source>
        <dbReference type="ARBA" id="ARBA00012438"/>
    </source>
</evidence>
<keyword evidence="10" id="KW-0472">Membrane</keyword>
<evidence type="ECO:0000256" key="10">
    <source>
        <dbReference type="SAM" id="Phobius"/>
    </source>
</evidence>
<keyword evidence="10" id="KW-1133">Transmembrane helix</keyword>
<comment type="caution">
    <text evidence="13">The sequence shown here is derived from an EMBL/GenBank/DDBJ whole genome shotgun (WGS) entry which is preliminary data.</text>
</comment>
<feature type="domain" description="Histidine kinase/HSP90-like ATPase" evidence="11">
    <location>
        <begin position="295"/>
        <end position="392"/>
    </location>
</feature>
<dbReference type="Proteomes" id="UP000604117">
    <property type="component" value="Unassembled WGS sequence"/>
</dbReference>
<dbReference type="Pfam" id="PF02518">
    <property type="entry name" value="HATPase_c"/>
    <property type="match status" value="1"/>
</dbReference>
<comment type="catalytic activity">
    <reaction evidence="1">
        <text>ATP + protein L-histidine = ADP + protein N-phospho-L-histidine.</text>
        <dbReference type="EC" id="2.7.13.3"/>
    </reaction>
</comment>
<dbReference type="RefSeq" id="WP_203717419.1">
    <property type="nucleotide sequence ID" value="NZ_BONE01000064.1"/>
</dbReference>
<evidence type="ECO:0000256" key="8">
    <source>
        <dbReference type="ARBA" id="ARBA00023012"/>
    </source>
</evidence>
<feature type="domain" description="Signal transduction histidine kinase subgroup 3 dimerisation and phosphoacceptor" evidence="12">
    <location>
        <begin position="187"/>
        <end position="253"/>
    </location>
</feature>
<dbReference type="InterPro" id="IPR003594">
    <property type="entry name" value="HATPase_dom"/>
</dbReference>
<dbReference type="Gene3D" id="3.30.565.10">
    <property type="entry name" value="Histidine kinase-like ATPase, C-terminal domain"/>
    <property type="match status" value="1"/>
</dbReference>
<evidence type="ECO:0000313" key="13">
    <source>
        <dbReference type="EMBL" id="GIF76545.1"/>
    </source>
</evidence>
<feature type="transmembrane region" description="Helical" evidence="10">
    <location>
        <begin position="127"/>
        <end position="151"/>
    </location>
</feature>
<keyword evidence="7" id="KW-0067">ATP-binding</keyword>
<keyword evidence="9" id="KW-0175">Coiled coil</keyword>
<keyword evidence="10" id="KW-0812">Transmembrane</keyword>
<evidence type="ECO:0000313" key="14">
    <source>
        <dbReference type="Proteomes" id="UP000604117"/>
    </source>
</evidence>
<evidence type="ECO:0000256" key="3">
    <source>
        <dbReference type="ARBA" id="ARBA00022553"/>
    </source>
</evidence>
<evidence type="ECO:0000256" key="4">
    <source>
        <dbReference type="ARBA" id="ARBA00022679"/>
    </source>
</evidence>
<proteinExistence type="predicted"/>
<dbReference type="GO" id="GO:0016301">
    <property type="term" value="F:kinase activity"/>
    <property type="evidence" value="ECO:0007669"/>
    <property type="project" value="UniProtKB-KW"/>
</dbReference>
<name>A0ABQ4CZ29_9ACTN</name>
<keyword evidence="8" id="KW-0902">Two-component regulatory system</keyword>
<feature type="coiled-coil region" evidence="9">
    <location>
        <begin position="167"/>
        <end position="195"/>
    </location>
</feature>
<keyword evidence="3" id="KW-0597">Phosphoprotein</keyword>
<evidence type="ECO:0000259" key="12">
    <source>
        <dbReference type="Pfam" id="PF07730"/>
    </source>
</evidence>
<accession>A0ABQ4CZ29</accession>
<evidence type="ECO:0000256" key="6">
    <source>
        <dbReference type="ARBA" id="ARBA00022777"/>
    </source>
</evidence>
<evidence type="ECO:0000256" key="5">
    <source>
        <dbReference type="ARBA" id="ARBA00022741"/>
    </source>
</evidence>
<reference evidence="13 14" key="1">
    <citation type="submission" date="2021-01" db="EMBL/GenBank/DDBJ databases">
        <title>Whole genome shotgun sequence of Asanoa siamensis NBRC 107932.</title>
        <authorList>
            <person name="Komaki H."/>
            <person name="Tamura T."/>
        </authorList>
    </citation>
    <scope>NUCLEOTIDE SEQUENCE [LARGE SCALE GENOMIC DNA]</scope>
    <source>
        <strain evidence="13 14">NBRC 107932</strain>
    </source>
</reference>
<evidence type="ECO:0000256" key="7">
    <source>
        <dbReference type="ARBA" id="ARBA00022840"/>
    </source>
</evidence>
<evidence type="ECO:0000256" key="9">
    <source>
        <dbReference type="SAM" id="Coils"/>
    </source>
</evidence>
<dbReference type="Pfam" id="PF07730">
    <property type="entry name" value="HisKA_3"/>
    <property type="match status" value="1"/>
</dbReference>